<dbReference type="PANTHER" id="PTHR33362">
    <property type="entry name" value="SIALIC ACID TRAP TRANSPORTER PERMEASE PROTEIN SIAT-RELATED"/>
    <property type="match status" value="1"/>
</dbReference>
<organism evidence="9 10">
    <name type="scientific">Primorskyibacter flagellatus</name>
    <dbReference type="NCBI Taxonomy" id="1387277"/>
    <lineage>
        <taxon>Bacteria</taxon>
        <taxon>Pseudomonadati</taxon>
        <taxon>Pseudomonadota</taxon>
        <taxon>Alphaproteobacteria</taxon>
        <taxon>Rhodobacterales</taxon>
        <taxon>Roseobacteraceae</taxon>
        <taxon>Primorskyibacter</taxon>
    </lineage>
</organism>
<keyword evidence="3 7" id="KW-0997">Cell inner membrane</keyword>
<feature type="transmembrane region" description="Helical" evidence="7">
    <location>
        <begin position="287"/>
        <end position="311"/>
    </location>
</feature>
<dbReference type="PIRSF" id="PIRSF006066">
    <property type="entry name" value="HI0050"/>
    <property type="match status" value="1"/>
</dbReference>
<comment type="subunit">
    <text evidence="7">The complex comprises the extracytoplasmic solute receptor protein and the two transmembrane proteins.</text>
</comment>
<dbReference type="STRING" id="1387277.SAMN06295998_10881"/>
<dbReference type="InterPro" id="IPR004681">
    <property type="entry name" value="TRAP_DctM"/>
</dbReference>
<proteinExistence type="inferred from homology"/>
<comment type="subcellular location">
    <subcellularLocation>
        <location evidence="1 7">Cell inner membrane</location>
        <topology evidence="1 7">Multi-pass membrane protein</topology>
    </subcellularLocation>
</comment>
<reference evidence="9 10" key="1">
    <citation type="submission" date="2017-04" db="EMBL/GenBank/DDBJ databases">
        <authorList>
            <person name="Afonso C.L."/>
            <person name="Miller P.J."/>
            <person name="Scott M.A."/>
            <person name="Spackman E."/>
            <person name="Goraichik I."/>
            <person name="Dimitrov K.M."/>
            <person name="Suarez D.L."/>
            <person name="Swayne D.E."/>
        </authorList>
    </citation>
    <scope>NUCLEOTIDE SEQUENCE [LARGE SCALE GENOMIC DNA]</scope>
    <source>
        <strain evidence="9 10">CGMCC 1.12644</strain>
    </source>
</reference>
<dbReference type="PANTHER" id="PTHR33362:SF5">
    <property type="entry name" value="C4-DICARBOXYLATE TRAP TRANSPORTER LARGE PERMEASE PROTEIN DCTM"/>
    <property type="match status" value="1"/>
</dbReference>
<feature type="transmembrane region" description="Helical" evidence="7">
    <location>
        <begin position="74"/>
        <end position="92"/>
    </location>
</feature>
<protein>
    <recommendedName>
        <fullName evidence="7">TRAP transporter large permease protein</fullName>
    </recommendedName>
</protein>
<accession>A0A1W2CN07</accession>
<evidence type="ECO:0000256" key="2">
    <source>
        <dbReference type="ARBA" id="ARBA00022475"/>
    </source>
</evidence>
<evidence type="ECO:0000256" key="6">
    <source>
        <dbReference type="ARBA" id="ARBA00023136"/>
    </source>
</evidence>
<evidence type="ECO:0000313" key="9">
    <source>
        <dbReference type="EMBL" id="SMC86252.1"/>
    </source>
</evidence>
<evidence type="ECO:0000259" key="8">
    <source>
        <dbReference type="Pfam" id="PF06808"/>
    </source>
</evidence>
<keyword evidence="4 7" id="KW-0812">Transmembrane</keyword>
<evidence type="ECO:0000256" key="1">
    <source>
        <dbReference type="ARBA" id="ARBA00004429"/>
    </source>
</evidence>
<feature type="transmembrane region" description="Helical" evidence="7">
    <location>
        <begin position="186"/>
        <end position="211"/>
    </location>
</feature>
<dbReference type="InterPro" id="IPR010656">
    <property type="entry name" value="DctM"/>
</dbReference>
<keyword evidence="2" id="KW-1003">Cell membrane</keyword>
<feature type="transmembrane region" description="Helical" evidence="7">
    <location>
        <begin position="317"/>
        <end position="341"/>
    </location>
</feature>
<name>A0A1W2CN07_9RHOB</name>
<feature type="transmembrane region" description="Helical" evidence="7">
    <location>
        <begin position="372"/>
        <end position="401"/>
    </location>
</feature>
<feature type="transmembrane region" description="Helical" evidence="7">
    <location>
        <begin position="257"/>
        <end position="275"/>
    </location>
</feature>
<keyword evidence="5 7" id="KW-1133">Transmembrane helix</keyword>
<feature type="transmembrane region" description="Helical" evidence="7">
    <location>
        <begin position="7"/>
        <end position="32"/>
    </location>
</feature>
<evidence type="ECO:0000256" key="3">
    <source>
        <dbReference type="ARBA" id="ARBA00022519"/>
    </source>
</evidence>
<feature type="transmembrane region" description="Helical" evidence="7">
    <location>
        <begin position="232"/>
        <end position="251"/>
    </location>
</feature>
<evidence type="ECO:0000256" key="4">
    <source>
        <dbReference type="ARBA" id="ARBA00022692"/>
    </source>
</evidence>
<dbReference type="GO" id="GO:0022857">
    <property type="term" value="F:transmembrane transporter activity"/>
    <property type="evidence" value="ECO:0007669"/>
    <property type="project" value="UniProtKB-UniRule"/>
</dbReference>
<evidence type="ECO:0000313" key="10">
    <source>
        <dbReference type="Proteomes" id="UP000192330"/>
    </source>
</evidence>
<gene>
    <name evidence="9" type="ORF">SAMN06295998_10881</name>
</gene>
<sequence length="442" mass="46838">MWAIRMIGVLFDMSSDFLAIGGFVALFVMMILRVPIGIAMGIVGIGGFASVVGWGPALSVLAQSPIRTITDFNLSLIPFFVLMGVLATNSGMSRELFRTGQKWLGGFRGGMAFSTIGACAGFAAICGSSVATAATMTKIALPEMRREGYPDEVATGVIAAGGTLGILIPPSVVLAVYGFITEQDIGTLFIAGIGPGLLAIVMYMVAVRVAYGRVLPPGKRFDLGEAVRSLSGVWAVMLLFVAIIGSIYFGLATATEAAAVGSFLTALIGIARGRLNARQLMDSLVEALRTSVAIYTILIGAILFGYFLAITQTPQKITAWLVAMDIGTYGTLTLILIFFVLMGCILDAMAMIILLVPIVYPVIIQLGFDPIWFGVIIVMTVELGLITPPVGMNVFVINSIAREVSLPKIFKGVLPFVAADIIRLVLLIAFPAIVMFLPTTMN</sequence>
<keyword evidence="7" id="KW-0813">Transport</keyword>
<feature type="domain" description="TRAP C4-dicarboxylate transport system permease DctM subunit" evidence="8">
    <location>
        <begin position="23"/>
        <end position="433"/>
    </location>
</feature>
<feature type="transmembrane region" description="Helical" evidence="7">
    <location>
        <begin position="413"/>
        <end position="437"/>
    </location>
</feature>
<dbReference type="Pfam" id="PF06808">
    <property type="entry name" value="DctM"/>
    <property type="match status" value="1"/>
</dbReference>
<feature type="transmembrane region" description="Helical" evidence="7">
    <location>
        <begin position="153"/>
        <end position="180"/>
    </location>
</feature>
<dbReference type="Proteomes" id="UP000192330">
    <property type="component" value="Unassembled WGS sequence"/>
</dbReference>
<evidence type="ECO:0000256" key="7">
    <source>
        <dbReference type="RuleBase" id="RU369079"/>
    </source>
</evidence>
<dbReference type="EMBL" id="FWYD01000008">
    <property type="protein sequence ID" value="SMC86252.1"/>
    <property type="molecule type" value="Genomic_DNA"/>
</dbReference>
<dbReference type="GO" id="GO:0005886">
    <property type="term" value="C:plasma membrane"/>
    <property type="evidence" value="ECO:0007669"/>
    <property type="project" value="UniProtKB-SubCell"/>
</dbReference>
<dbReference type="NCBIfam" id="TIGR00786">
    <property type="entry name" value="dctM"/>
    <property type="match status" value="1"/>
</dbReference>
<dbReference type="AlphaFoldDB" id="A0A1W2CN07"/>
<keyword evidence="6 7" id="KW-0472">Membrane</keyword>
<feature type="transmembrane region" description="Helical" evidence="7">
    <location>
        <begin position="348"/>
        <end position="366"/>
    </location>
</feature>
<feature type="transmembrane region" description="Helical" evidence="7">
    <location>
        <begin position="112"/>
        <end position="141"/>
    </location>
</feature>
<evidence type="ECO:0000256" key="5">
    <source>
        <dbReference type="ARBA" id="ARBA00022989"/>
    </source>
</evidence>
<keyword evidence="10" id="KW-1185">Reference proteome</keyword>
<comment type="function">
    <text evidence="7">Part of the tripartite ATP-independent periplasmic (TRAP) transport system.</text>
</comment>
<comment type="similarity">
    <text evidence="7">Belongs to the TRAP transporter large permease family.</text>
</comment>
<feature type="transmembrane region" description="Helical" evidence="7">
    <location>
        <begin position="38"/>
        <end position="62"/>
    </location>
</feature>